<dbReference type="PANTHER" id="PTHR10091:SF0">
    <property type="entry name" value="GALACTOSE MUTAROTASE"/>
    <property type="match status" value="1"/>
</dbReference>
<evidence type="ECO:0000313" key="1">
    <source>
        <dbReference type="EMBL" id="SFJ15030.1"/>
    </source>
</evidence>
<organism evidence="1 2">
    <name type="scientific">Thermoflavimicrobium dichotomicum</name>
    <dbReference type="NCBI Taxonomy" id="46223"/>
    <lineage>
        <taxon>Bacteria</taxon>
        <taxon>Bacillati</taxon>
        <taxon>Bacillota</taxon>
        <taxon>Bacilli</taxon>
        <taxon>Bacillales</taxon>
        <taxon>Thermoactinomycetaceae</taxon>
        <taxon>Thermoflavimicrobium</taxon>
    </lineage>
</organism>
<accession>A0A1I3P158</accession>
<dbReference type="Proteomes" id="UP000199545">
    <property type="component" value="Unassembled WGS sequence"/>
</dbReference>
<dbReference type="AlphaFoldDB" id="A0A1I3P158"/>
<dbReference type="GO" id="GO:0033499">
    <property type="term" value="P:galactose catabolic process via UDP-galactose, Leloir pathway"/>
    <property type="evidence" value="ECO:0007669"/>
    <property type="project" value="TreeGrafter"/>
</dbReference>
<dbReference type="GO" id="GO:0030246">
    <property type="term" value="F:carbohydrate binding"/>
    <property type="evidence" value="ECO:0007669"/>
    <property type="project" value="InterPro"/>
</dbReference>
<dbReference type="GO" id="GO:0005737">
    <property type="term" value="C:cytoplasm"/>
    <property type="evidence" value="ECO:0007669"/>
    <property type="project" value="TreeGrafter"/>
</dbReference>
<gene>
    <name evidence="1" type="ORF">SAMN05421852_10543</name>
</gene>
<dbReference type="STRING" id="46223.SAMN05421852_10543"/>
<dbReference type="SUPFAM" id="SSF74650">
    <property type="entry name" value="Galactose mutarotase-like"/>
    <property type="match status" value="1"/>
</dbReference>
<dbReference type="Gene3D" id="2.70.98.10">
    <property type="match status" value="1"/>
</dbReference>
<keyword evidence="2" id="KW-1185">Reference proteome</keyword>
<dbReference type="GO" id="GO:0004034">
    <property type="term" value="F:aldose 1-epimerase activity"/>
    <property type="evidence" value="ECO:0007669"/>
    <property type="project" value="TreeGrafter"/>
</dbReference>
<proteinExistence type="predicted"/>
<dbReference type="InterPro" id="IPR011013">
    <property type="entry name" value="Gal_mutarotase_sf_dom"/>
</dbReference>
<protein>
    <submittedName>
        <fullName evidence="1">Aldose 1-epimerase</fullName>
    </submittedName>
</protein>
<dbReference type="CDD" id="cd01081">
    <property type="entry name" value="Aldose_epim"/>
    <property type="match status" value="1"/>
</dbReference>
<dbReference type="GO" id="GO:0006006">
    <property type="term" value="P:glucose metabolic process"/>
    <property type="evidence" value="ECO:0007669"/>
    <property type="project" value="TreeGrafter"/>
</dbReference>
<dbReference type="EMBL" id="FORR01000005">
    <property type="protein sequence ID" value="SFJ15030.1"/>
    <property type="molecule type" value="Genomic_DNA"/>
</dbReference>
<sequence>MKYIKKNTFLGEPALQAGNEKLEFILVPGWGSNLISLISKDIHCELLRVPETVEAYQANPCLYGIPVLFPPNRIEDGVFCFGGRTYQWEINEPTSHNHIHGCLYQLKWDVVQAEIVEERVEIVTEIHSEQHLTLYKQFPHRFTMKMAYRLEGATLSKQATILNRDEEPFPWGLGFHTTFRFPIGQTSTLDDCTLALTVDKRWKLNERLLPTGELEEIKEKEQFQRGISLKNKSLDDAFLSLAYTGGENQATICDRKAGIQVIYQCDSHFKHWVVYNGDGTQGFLCPEPYTWITNAPNLNLPPSLTGVQVLSPGEQVKVKSTISVFLDESV</sequence>
<dbReference type="Pfam" id="PF01263">
    <property type="entry name" value="Aldose_epim"/>
    <property type="match status" value="1"/>
</dbReference>
<evidence type="ECO:0000313" key="2">
    <source>
        <dbReference type="Proteomes" id="UP000199545"/>
    </source>
</evidence>
<dbReference type="InterPro" id="IPR008183">
    <property type="entry name" value="Aldose_1/G6P_1-epimerase"/>
</dbReference>
<name>A0A1I3P158_9BACL</name>
<reference evidence="1 2" key="1">
    <citation type="submission" date="2016-10" db="EMBL/GenBank/DDBJ databases">
        <authorList>
            <person name="de Groot N.N."/>
        </authorList>
    </citation>
    <scope>NUCLEOTIDE SEQUENCE [LARGE SCALE GENOMIC DNA]</scope>
    <source>
        <strain evidence="1 2">DSM 44778</strain>
    </source>
</reference>
<dbReference type="InterPro" id="IPR014718">
    <property type="entry name" value="GH-type_carb-bd"/>
</dbReference>
<dbReference type="OrthoDB" id="9795355at2"/>
<dbReference type="PANTHER" id="PTHR10091">
    <property type="entry name" value="ALDOSE-1-EPIMERASE"/>
    <property type="match status" value="1"/>
</dbReference>
<dbReference type="RefSeq" id="WP_093229083.1">
    <property type="nucleotide sequence ID" value="NZ_FORR01000005.1"/>
</dbReference>